<name>A0AA89B5E6_9ASTE</name>
<organism evidence="2 3">
    <name type="scientific">Escallonia herrerae</name>
    <dbReference type="NCBI Taxonomy" id="1293975"/>
    <lineage>
        <taxon>Eukaryota</taxon>
        <taxon>Viridiplantae</taxon>
        <taxon>Streptophyta</taxon>
        <taxon>Embryophyta</taxon>
        <taxon>Tracheophyta</taxon>
        <taxon>Spermatophyta</taxon>
        <taxon>Magnoliopsida</taxon>
        <taxon>eudicotyledons</taxon>
        <taxon>Gunneridae</taxon>
        <taxon>Pentapetalae</taxon>
        <taxon>asterids</taxon>
        <taxon>campanulids</taxon>
        <taxon>Escalloniales</taxon>
        <taxon>Escalloniaceae</taxon>
        <taxon>Escallonia</taxon>
    </lineage>
</organism>
<gene>
    <name evidence="2" type="ORF">RJ639_040680</name>
</gene>
<dbReference type="EMBL" id="JAVXUP010000493">
    <property type="protein sequence ID" value="KAK3026653.1"/>
    <property type="molecule type" value="Genomic_DNA"/>
</dbReference>
<keyword evidence="3" id="KW-1185">Reference proteome</keyword>
<comment type="caution">
    <text evidence="2">The sequence shown here is derived from an EMBL/GenBank/DDBJ whole genome shotgun (WGS) entry which is preliminary data.</text>
</comment>
<dbReference type="PANTHER" id="PTHR47434">
    <property type="entry name" value="PROTEIN PTST HOMOLOG 3, CHLOROPLASTIC"/>
    <property type="match status" value="1"/>
</dbReference>
<evidence type="ECO:0000313" key="3">
    <source>
        <dbReference type="Proteomes" id="UP001188597"/>
    </source>
</evidence>
<dbReference type="Proteomes" id="UP001188597">
    <property type="component" value="Unassembled WGS sequence"/>
</dbReference>
<reference evidence="2" key="1">
    <citation type="submission" date="2022-12" db="EMBL/GenBank/DDBJ databases">
        <title>Draft genome assemblies for two species of Escallonia (Escalloniales).</title>
        <authorList>
            <person name="Chanderbali A."/>
            <person name="Dervinis C."/>
            <person name="Anghel I."/>
            <person name="Soltis D."/>
            <person name="Soltis P."/>
            <person name="Zapata F."/>
        </authorList>
    </citation>
    <scope>NUCLEOTIDE SEQUENCE</scope>
    <source>
        <strain evidence="2">UCBG64.0493</strain>
        <tissue evidence="2">Leaf</tissue>
    </source>
</reference>
<evidence type="ECO:0000313" key="2">
    <source>
        <dbReference type="EMBL" id="KAK3026653.1"/>
    </source>
</evidence>
<sequence>MKSKRRRTHKREVACIDVSVARQSCFSRFGEVRKGRGSSSWRCGCKGWESDGEAALEAEIMKFMKESEKPEVFPTKKELVEAGRTDLVDGIVREGGWMSLGWDLDSEDDDVEVPNGSDNGAIDLRDFQRRVNSFKGAKAGQESSPSASPSGRSL</sequence>
<evidence type="ECO:0000256" key="1">
    <source>
        <dbReference type="SAM" id="MobiDB-lite"/>
    </source>
</evidence>
<dbReference type="AlphaFoldDB" id="A0AA89B5E6"/>
<protein>
    <submittedName>
        <fullName evidence="2">Uncharacterized protein</fullName>
    </submittedName>
</protein>
<feature type="compositionally biased region" description="Low complexity" evidence="1">
    <location>
        <begin position="143"/>
        <end position="154"/>
    </location>
</feature>
<proteinExistence type="predicted"/>
<feature type="region of interest" description="Disordered" evidence="1">
    <location>
        <begin position="133"/>
        <end position="154"/>
    </location>
</feature>
<dbReference type="PANTHER" id="PTHR47434:SF1">
    <property type="entry name" value="PROTEIN PTST HOMOLOG 2, CHLOROPLASTIC"/>
    <property type="match status" value="1"/>
</dbReference>
<accession>A0AA89B5E6</accession>